<dbReference type="InterPro" id="IPR035906">
    <property type="entry name" value="MetI-like_sf"/>
</dbReference>
<dbReference type="Gene3D" id="1.10.3720.10">
    <property type="entry name" value="MetI-like"/>
    <property type="match status" value="1"/>
</dbReference>
<evidence type="ECO:0000313" key="10">
    <source>
        <dbReference type="EMBL" id="GIG76000.1"/>
    </source>
</evidence>
<evidence type="ECO:0000256" key="7">
    <source>
        <dbReference type="ARBA" id="ARBA00023136"/>
    </source>
</evidence>
<evidence type="ECO:0000256" key="8">
    <source>
        <dbReference type="RuleBase" id="RU363032"/>
    </source>
</evidence>
<evidence type="ECO:0000256" key="1">
    <source>
        <dbReference type="ARBA" id="ARBA00004651"/>
    </source>
</evidence>
<keyword evidence="3 8" id="KW-0813">Transport</keyword>
<dbReference type="AlphaFoldDB" id="A0A8J3LZ16"/>
<keyword evidence="4" id="KW-1003">Cell membrane</keyword>
<evidence type="ECO:0000256" key="2">
    <source>
        <dbReference type="ARBA" id="ARBA00007069"/>
    </source>
</evidence>
<sequence>MSAAMQQATVPAGRARPGKTWSAQLSRRTAVLMVAPLVLAVLLLVVYPIFKLLYDSLTQGDGPGNYVEAVSSKAIRRAFVLTLLNSAAVTVLSLGLGAVLAWTLRLARRRLVTALVWAVVLLPFWMGVVVKNYAFALLLARDGLVNTALRALGIVDEPVQLLYTPWAVIAGMTYTMIPYAVLALYPSMSAVDLELLNASQGLGASRSRAFRSVLLPLVLPGVIAATAIVFAISIGFYVTPVLLGGAQTPFIATVVGDDIFTFFNYPRAAAASVLLLAIALAAIGTAAKAVGFKSLRGGLG</sequence>
<keyword evidence="6 8" id="KW-1133">Transmembrane helix</keyword>
<dbReference type="PANTHER" id="PTHR42929:SF5">
    <property type="entry name" value="ABC TRANSPORTER PERMEASE PROTEIN"/>
    <property type="match status" value="1"/>
</dbReference>
<feature type="domain" description="ABC transmembrane type-1" evidence="9">
    <location>
        <begin position="79"/>
        <end position="286"/>
    </location>
</feature>
<evidence type="ECO:0000313" key="11">
    <source>
        <dbReference type="Proteomes" id="UP000653674"/>
    </source>
</evidence>
<comment type="caution">
    <text evidence="10">The sequence shown here is derived from an EMBL/GenBank/DDBJ whole genome shotgun (WGS) entry which is preliminary data.</text>
</comment>
<dbReference type="Proteomes" id="UP000653674">
    <property type="component" value="Unassembled WGS sequence"/>
</dbReference>
<feature type="transmembrane region" description="Helical" evidence="8">
    <location>
        <begin position="160"/>
        <end position="185"/>
    </location>
</feature>
<feature type="transmembrane region" description="Helical" evidence="8">
    <location>
        <begin position="268"/>
        <end position="287"/>
    </location>
</feature>
<dbReference type="GO" id="GO:0005886">
    <property type="term" value="C:plasma membrane"/>
    <property type="evidence" value="ECO:0007669"/>
    <property type="project" value="UniProtKB-SubCell"/>
</dbReference>
<evidence type="ECO:0000259" key="9">
    <source>
        <dbReference type="PROSITE" id="PS50928"/>
    </source>
</evidence>
<feature type="transmembrane region" description="Helical" evidence="8">
    <location>
        <begin position="213"/>
        <end position="238"/>
    </location>
</feature>
<evidence type="ECO:0000256" key="5">
    <source>
        <dbReference type="ARBA" id="ARBA00022692"/>
    </source>
</evidence>
<dbReference type="InterPro" id="IPR000515">
    <property type="entry name" value="MetI-like"/>
</dbReference>
<reference evidence="10" key="1">
    <citation type="submission" date="2021-01" db="EMBL/GenBank/DDBJ databases">
        <title>Whole genome shotgun sequence of Planosporangium flavigriseum NBRC 105377.</title>
        <authorList>
            <person name="Komaki H."/>
            <person name="Tamura T."/>
        </authorList>
    </citation>
    <scope>NUCLEOTIDE SEQUENCE</scope>
    <source>
        <strain evidence="10">NBRC 105377</strain>
    </source>
</reference>
<protein>
    <submittedName>
        <fullName evidence="10">ABC transporter permease</fullName>
    </submittedName>
</protein>
<dbReference type="Pfam" id="PF00528">
    <property type="entry name" value="BPD_transp_1"/>
    <property type="match status" value="1"/>
</dbReference>
<dbReference type="RefSeq" id="WP_168079859.1">
    <property type="nucleotide sequence ID" value="NZ_BAAAQJ010000001.1"/>
</dbReference>
<dbReference type="SUPFAM" id="SSF161098">
    <property type="entry name" value="MetI-like"/>
    <property type="match status" value="1"/>
</dbReference>
<keyword evidence="11" id="KW-1185">Reference proteome</keyword>
<accession>A0A8J3LZ16</accession>
<dbReference type="PANTHER" id="PTHR42929">
    <property type="entry name" value="INNER MEMBRANE ABC TRANSPORTER PERMEASE PROTEIN YDCU-RELATED-RELATED"/>
    <property type="match status" value="1"/>
</dbReference>
<comment type="subcellular location">
    <subcellularLocation>
        <location evidence="1 8">Cell membrane</location>
        <topology evidence="1 8">Multi-pass membrane protein</topology>
    </subcellularLocation>
</comment>
<dbReference type="GO" id="GO:0055085">
    <property type="term" value="P:transmembrane transport"/>
    <property type="evidence" value="ECO:0007669"/>
    <property type="project" value="InterPro"/>
</dbReference>
<dbReference type="CDD" id="cd06261">
    <property type="entry name" value="TM_PBP2"/>
    <property type="match status" value="1"/>
</dbReference>
<feature type="transmembrane region" description="Helical" evidence="8">
    <location>
        <begin position="114"/>
        <end position="140"/>
    </location>
</feature>
<feature type="transmembrane region" description="Helical" evidence="8">
    <location>
        <begin position="78"/>
        <end position="102"/>
    </location>
</feature>
<keyword evidence="5 8" id="KW-0812">Transmembrane</keyword>
<proteinExistence type="inferred from homology"/>
<comment type="similarity">
    <text evidence="2">Belongs to the binding-protein-dependent transport system permease family. CysTW subfamily.</text>
</comment>
<dbReference type="EMBL" id="BONU01000042">
    <property type="protein sequence ID" value="GIG76000.1"/>
    <property type="molecule type" value="Genomic_DNA"/>
</dbReference>
<feature type="transmembrane region" description="Helical" evidence="8">
    <location>
        <begin position="29"/>
        <end position="50"/>
    </location>
</feature>
<evidence type="ECO:0000256" key="4">
    <source>
        <dbReference type="ARBA" id="ARBA00022475"/>
    </source>
</evidence>
<dbReference type="PROSITE" id="PS50928">
    <property type="entry name" value="ABC_TM1"/>
    <property type="match status" value="1"/>
</dbReference>
<organism evidence="10 11">
    <name type="scientific">Planosporangium flavigriseum</name>
    <dbReference type="NCBI Taxonomy" id="373681"/>
    <lineage>
        <taxon>Bacteria</taxon>
        <taxon>Bacillati</taxon>
        <taxon>Actinomycetota</taxon>
        <taxon>Actinomycetes</taxon>
        <taxon>Micromonosporales</taxon>
        <taxon>Micromonosporaceae</taxon>
        <taxon>Planosporangium</taxon>
    </lineage>
</organism>
<name>A0A8J3LZ16_9ACTN</name>
<evidence type="ECO:0000256" key="3">
    <source>
        <dbReference type="ARBA" id="ARBA00022448"/>
    </source>
</evidence>
<evidence type="ECO:0000256" key="6">
    <source>
        <dbReference type="ARBA" id="ARBA00022989"/>
    </source>
</evidence>
<keyword evidence="7 8" id="KW-0472">Membrane</keyword>
<gene>
    <name evidence="10" type="ORF">Pfl04_44040</name>
</gene>